<dbReference type="GO" id="GO:0000105">
    <property type="term" value="P:L-histidine biosynthetic process"/>
    <property type="evidence" value="ECO:0007669"/>
    <property type="project" value="UniProtKB-KW"/>
</dbReference>
<dbReference type="HAMAP" id="MF_01576">
    <property type="entry name" value="THF_DHG_CYH"/>
    <property type="match status" value="1"/>
</dbReference>
<comment type="pathway">
    <text evidence="1 12">One-carbon metabolism; tetrahydrofolate interconversion.</text>
</comment>
<dbReference type="eggNOG" id="COG0190">
    <property type="taxonomic scope" value="Bacteria"/>
</dbReference>
<evidence type="ECO:0000256" key="9">
    <source>
        <dbReference type="ARBA" id="ARBA00023102"/>
    </source>
</evidence>
<keyword evidence="4 12" id="KW-0028">Amino-acid biosynthesis</keyword>
<keyword evidence="3 12" id="KW-0554">One-carbon metabolism</keyword>
<keyword evidence="9 12" id="KW-0368">Histidine biosynthesis</keyword>
<dbReference type="Pfam" id="PF00763">
    <property type="entry name" value="THF_DHG_CYH"/>
    <property type="match status" value="1"/>
</dbReference>
<dbReference type="PANTHER" id="PTHR48099">
    <property type="entry name" value="C-1-TETRAHYDROFOLATE SYNTHASE, CYTOPLASMIC-RELATED"/>
    <property type="match status" value="1"/>
</dbReference>
<protein>
    <recommendedName>
        <fullName evidence="12">Bifunctional protein FolD</fullName>
    </recommendedName>
    <domain>
        <recommendedName>
            <fullName evidence="12">Methylenetetrahydrofolate dehydrogenase</fullName>
            <ecNumber evidence="12">1.5.1.5</ecNumber>
        </recommendedName>
    </domain>
    <domain>
        <recommendedName>
            <fullName evidence="12">Methenyltetrahydrofolate cyclohydrolase</fullName>
            <ecNumber evidence="12">3.5.4.9</ecNumber>
        </recommendedName>
    </domain>
</protein>
<keyword evidence="5 12" id="KW-0658">Purine biosynthesis</keyword>
<feature type="binding site" evidence="12">
    <location>
        <position position="232"/>
    </location>
    <ligand>
        <name>NADP(+)</name>
        <dbReference type="ChEBI" id="CHEBI:58349"/>
    </ligand>
</feature>
<evidence type="ECO:0000259" key="13">
    <source>
        <dbReference type="Pfam" id="PF00763"/>
    </source>
</evidence>
<evidence type="ECO:0000313" key="16">
    <source>
        <dbReference type="Proteomes" id="UP000001700"/>
    </source>
</evidence>
<comment type="function">
    <text evidence="12">Catalyzes the oxidation of 5,10-methylenetetrahydrofolate to 5,10-methenyltetrahydrofolate and then the hydrolysis of 5,10-methenyltetrahydrofolate to 10-formyltetrahydrofolate.</text>
</comment>
<sequence>MQAKIIDGEKISKIIKKEIYNKVKSRISLGKRAPGLASILVGDDPASKIYVQEKYRLCRSIGFFFKLYDFPNDTNEITLLKLIDHLNKDEKIDGIFISLPLPKKINPIRISEKIRPDKDIDGLHPYNIGLLCQRTPKLKPCTSQGVITLLKRYRIKLIGLNSVVVGASNHVGRPMILELLSKGCTTTIVHRFTTDLVYHIKHADLLVVAIGKPNFVPGSWIKPGAIVIDVGINYMKEGEVVGDVCYKEAIKIAGWITPVPGGVGPMTTMMLMKNTLHACEVHY</sequence>
<dbReference type="NCBIfam" id="NF008058">
    <property type="entry name" value="PRK10792.1"/>
    <property type="match status" value="1"/>
</dbReference>
<dbReference type="STRING" id="515618.RIEPE_0300"/>
<dbReference type="Gene3D" id="3.40.50.10860">
    <property type="entry name" value="Leucine Dehydrogenase, chain A, domain 1"/>
    <property type="match status" value="1"/>
</dbReference>
<dbReference type="RefSeq" id="WP_013087597.1">
    <property type="nucleotide sequence ID" value="NC_014109.1"/>
</dbReference>
<dbReference type="InterPro" id="IPR020630">
    <property type="entry name" value="THF_DH/CycHdrlase_cat_dom"/>
</dbReference>
<keyword evidence="7 12" id="KW-0521">NADP</keyword>
<dbReference type="EMBL" id="CP001085">
    <property type="protein sequence ID" value="ADD79610.1"/>
    <property type="molecule type" value="Genomic_DNA"/>
</dbReference>
<dbReference type="InterPro" id="IPR020631">
    <property type="entry name" value="THF_DH/CycHdrlase_NAD-bd_dom"/>
</dbReference>
<dbReference type="AlphaFoldDB" id="D4G894"/>
<gene>
    <name evidence="12" type="primary">folD</name>
    <name evidence="15" type="ordered locus">RIEPE_0300</name>
</gene>
<evidence type="ECO:0000256" key="6">
    <source>
        <dbReference type="ARBA" id="ARBA00022801"/>
    </source>
</evidence>
<evidence type="ECO:0000256" key="8">
    <source>
        <dbReference type="ARBA" id="ARBA00023002"/>
    </source>
</evidence>
<comment type="subunit">
    <text evidence="2 12">Homodimer.</text>
</comment>
<evidence type="ECO:0000256" key="5">
    <source>
        <dbReference type="ARBA" id="ARBA00022755"/>
    </source>
</evidence>
<comment type="similarity">
    <text evidence="12">Belongs to the tetrahydrofolate dehydrogenase/cyclohydrolase family.</text>
</comment>
<dbReference type="EC" id="3.5.4.9" evidence="12"/>
<evidence type="ECO:0000256" key="1">
    <source>
        <dbReference type="ARBA" id="ARBA00004777"/>
    </source>
</evidence>
<dbReference type="PRINTS" id="PR00085">
    <property type="entry name" value="THFDHDRGNASE"/>
</dbReference>
<dbReference type="GO" id="GO:0006164">
    <property type="term" value="P:purine nucleotide biosynthetic process"/>
    <property type="evidence" value="ECO:0007669"/>
    <property type="project" value="UniProtKB-KW"/>
</dbReference>
<dbReference type="InterPro" id="IPR000672">
    <property type="entry name" value="THF_DH/CycHdrlase"/>
</dbReference>
<dbReference type="Pfam" id="PF02882">
    <property type="entry name" value="THF_DHG_CYH_C"/>
    <property type="match status" value="1"/>
</dbReference>
<evidence type="ECO:0000256" key="10">
    <source>
        <dbReference type="ARBA" id="ARBA00023167"/>
    </source>
</evidence>
<dbReference type="GO" id="GO:0009086">
    <property type="term" value="P:methionine biosynthetic process"/>
    <property type="evidence" value="ECO:0007669"/>
    <property type="project" value="UniProtKB-KW"/>
</dbReference>
<dbReference type="KEGG" id="rip:RIEPE_0300"/>
<evidence type="ECO:0000313" key="15">
    <source>
        <dbReference type="EMBL" id="ADD79610.1"/>
    </source>
</evidence>
<name>D4G894_RIEPU</name>
<evidence type="ECO:0000256" key="2">
    <source>
        <dbReference type="ARBA" id="ARBA00011738"/>
    </source>
</evidence>
<dbReference type="InterPro" id="IPR036291">
    <property type="entry name" value="NAD(P)-bd_dom_sf"/>
</dbReference>
<dbReference type="SUPFAM" id="SSF51735">
    <property type="entry name" value="NAD(P)-binding Rossmann-fold domains"/>
    <property type="match status" value="1"/>
</dbReference>
<dbReference type="EC" id="1.5.1.5" evidence="12"/>
<dbReference type="FunFam" id="3.40.50.10860:FF:000005">
    <property type="entry name" value="C-1-tetrahydrofolate synthase, cytoplasmic, putative"/>
    <property type="match status" value="1"/>
</dbReference>
<dbReference type="Gene3D" id="3.40.50.720">
    <property type="entry name" value="NAD(P)-binding Rossmann-like Domain"/>
    <property type="match status" value="1"/>
</dbReference>
<evidence type="ECO:0000259" key="14">
    <source>
        <dbReference type="Pfam" id="PF02882"/>
    </source>
</evidence>
<dbReference type="FunFam" id="3.40.50.720:FF:000006">
    <property type="entry name" value="Bifunctional protein FolD"/>
    <property type="match status" value="1"/>
</dbReference>
<keyword evidence="16" id="KW-1185">Reference proteome</keyword>
<feature type="binding site" evidence="12">
    <location>
        <begin position="166"/>
        <end position="168"/>
    </location>
    <ligand>
        <name>NADP(+)</name>
        <dbReference type="ChEBI" id="CHEBI:58349"/>
    </ligand>
</feature>
<dbReference type="HOGENOM" id="CLU_034045_2_1_6"/>
<feature type="domain" description="Tetrahydrofolate dehydrogenase/cyclohydrolase catalytic" evidence="13">
    <location>
        <begin position="6"/>
        <end position="121"/>
    </location>
</feature>
<accession>D4G894</accession>
<comment type="catalytic activity">
    <reaction evidence="12">
        <text>(6R)-5,10-methylene-5,6,7,8-tetrahydrofolate + NADP(+) = (6R)-5,10-methenyltetrahydrofolate + NADPH</text>
        <dbReference type="Rhea" id="RHEA:22812"/>
        <dbReference type="ChEBI" id="CHEBI:15636"/>
        <dbReference type="ChEBI" id="CHEBI:57455"/>
        <dbReference type="ChEBI" id="CHEBI:57783"/>
        <dbReference type="ChEBI" id="CHEBI:58349"/>
        <dbReference type="EC" id="1.5.1.5"/>
    </reaction>
</comment>
<evidence type="ECO:0000256" key="3">
    <source>
        <dbReference type="ARBA" id="ARBA00022563"/>
    </source>
</evidence>
<evidence type="ECO:0000256" key="12">
    <source>
        <dbReference type="HAMAP-Rule" id="MF_01576"/>
    </source>
</evidence>
<keyword evidence="8 12" id="KW-0560">Oxidoreductase</keyword>
<dbReference type="SUPFAM" id="SSF53223">
    <property type="entry name" value="Aminoacid dehydrogenase-like, N-terminal domain"/>
    <property type="match status" value="1"/>
</dbReference>
<evidence type="ECO:0000256" key="11">
    <source>
        <dbReference type="ARBA" id="ARBA00023268"/>
    </source>
</evidence>
<dbReference type="PANTHER" id="PTHR48099:SF5">
    <property type="entry name" value="C-1-TETRAHYDROFOLATE SYNTHASE, CYTOPLASMIC"/>
    <property type="match status" value="1"/>
</dbReference>
<keyword evidence="11 12" id="KW-0511">Multifunctional enzyme</keyword>
<keyword evidence="10 12" id="KW-0486">Methionine biosynthesis</keyword>
<keyword evidence="6 12" id="KW-0378">Hydrolase</keyword>
<dbReference type="GO" id="GO:0004477">
    <property type="term" value="F:methenyltetrahydrofolate cyclohydrolase activity"/>
    <property type="evidence" value="ECO:0007669"/>
    <property type="project" value="UniProtKB-UniRule"/>
</dbReference>
<dbReference type="UniPathway" id="UPA00193"/>
<dbReference type="GO" id="GO:0004488">
    <property type="term" value="F:methylenetetrahydrofolate dehydrogenase (NADP+) activity"/>
    <property type="evidence" value="ECO:0007669"/>
    <property type="project" value="UniProtKB-UniRule"/>
</dbReference>
<dbReference type="Proteomes" id="UP000001700">
    <property type="component" value="Chromosome"/>
</dbReference>
<dbReference type="CDD" id="cd01080">
    <property type="entry name" value="NAD_bind_m-THF_DH_Cyclohyd"/>
    <property type="match status" value="1"/>
</dbReference>
<dbReference type="InterPro" id="IPR046346">
    <property type="entry name" value="Aminoacid_DH-like_N_sf"/>
</dbReference>
<comment type="caution">
    <text evidence="12">Lacks conserved residue(s) required for the propagation of feature annotation.</text>
</comment>
<organism evidence="15 16">
    <name type="scientific">Riesia pediculicola (strain USDA)</name>
    <dbReference type="NCBI Taxonomy" id="515618"/>
    <lineage>
        <taxon>Bacteria</taxon>
        <taxon>Pseudomonadati</taxon>
        <taxon>Pseudomonadota</taxon>
        <taxon>Gammaproteobacteria</taxon>
        <taxon>Enterobacterales</taxon>
        <taxon>Enterobacteriaceae</taxon>
        <taxon>Candidatus Riesia</taxon>
    </lineage>
</organism>
<comment type="catalytic activity">
    <reaction evidence="12">
        <text>(6R)-5,10-methenyltetrahydrofolate + H2O = (6R)-10-formyltetrahydrofolate + H(+)</text>
        <dbReference type="Rhea" id="RHEA:23700"/>
        <dbReference type="ChEBI" id="CHEBI:15377"/>
        <dbReference type="ChEBI" id="CHEBI:15378"/>
        <dbReference type="ChEBI" id="CHEBI:57455"/>
        <dbReference type="ChEBI" id="CHEBI:195366"/>
        <dbReference type="EC" id="3.5.4.9"/>
    </reaction>
</comment>
<feature type="domain" description="Tetrahydrofolate dehydrogenase/cyclohydrolase NAD(P)-binding" evidence="14">
    <location>
        <begin position="140"/>
        <end position="281"/>
    </location>
</feature>
<dbReference type="OrthoDB" id="9803580at2"/>
<dbReference type="GO" id="GO:0005829">
    <property type="term" value="C:cytosol"/>
    <property type="evidence" value="ECO:0007669"/>
    <property type="project" value="TreeGrafter"/>
</dbReference>
<dbReference type="GO" id="GO:0035999">
    <property type="term" value="P:tetrahydrofolate interconversion"/>
    <property type="evidence" value="ECO:0007669"/>
    <property type="project" value="UniProtKB-UniRule"/>
</dbReference>
<reference evidence="15" key="1">
    <citation type="submission" date="2008-05" db="EMBL/GenBank/DDBJ databases">
        <title>Genome sequence of Riesia pediculicola USDA.</title>
        <authorList>
            <person name="Kirkness E.F."/>
        </authorList>
    </citation>
    <scope>NUCLEOTIDE SEQUENCE [LARGE SCALE GENOMIC DNA]</scope>
    <source>
        <strain evidence="15">USDA</strain>
    </source>
</reference>
<evidence type="ECO:0000256" key="7">
    <source>
        <dbReference type="ARBA" id="ARBA00022857"/>
    </source>
</evidence>
<evidence type="ECO:0000256" key="4">
    <source>
        <dbReference type="ARBA" id="ARBA00022605"/>
    </source>
</evidence>
<proteinExistence type="inferred from homology"/>